<evidence type="ECO:0000256" key="2">
    <source>
        <dbReference type="ARBA" id="ARBA00022679"/>
    </source>
</evidence>
<dbReference type="GO" id="GO:0005829">
    <property type="term" value="C:cytosol"/>
    <property type="evidence" value="ECO:0007669"/>
    <property type="project" value="TreeGrafter"/>
</dbReference>
<dbReference type="Proteomes" id="UP000664914">
    <property type="component" value="Chromosome"/>
</dbReference>
<dbReference type="PANTHER" id="PTHR43085:SF15">
    <property type="entry name" value="2-DEHYDRO-3-DEOXYGLUCONOKINASE"/>
    <property type="match status" value="1"/>
</dbReference>
<dbReference type="InterPro" id="IPR050306">
    <property type="entry name" value="PfkB_Carbo_kinase"/>
</dbReference>
<dbReference type="PANTHER" id="PTHR43085">
    <property type="entry name" value="HEXOKINASE FAMILY MEMBER"/>
    <property type="match status" value="1"/>
</dbReference>
<dbReference type="InterPro" id="IPR029056">
    <property type="entry name" value="Ribokinase-like"/>
</dbReference>
<keyword evidence="3 5" id="KW-0418">Kinase</keyword>
<reference evidence="5" key="1">
    <citation type="submission" date="2020-07" db="EMBL/GenBank/DDBJ databases">
        <authorList>
            <person name="Camacho E."/>
        </authorList>
    </citation>
    <scope>NUCLEOTIDE SEQUENCE</scope>
    <source>
        <strain evidence="5">MPO218</strain>
    </source>
</reference>
<dbReference type="AlphaFoldDB" id="A0A975D1B0"/>
<sequence length="309" mass="32864">MVTIAVIGEGMVELSRSGEHGGIAGWETHHGGDALNSAIHLARFGLETGFISALGADPLSRALRRSWAEEGLDLTHLLTHPDRNAGLYAIETDAEGERSFAYWRSDSAARAMLDLPEAEAALAHAARCDLLYLSLISLAILSPARRERLAGLCRDVRANGGRVAFDSNFRPRLWSWPAEARAAVEAIGPLVDIALPTQVDEAALFGPEPIDAVADRWLGWGVAEVAVKSGADGCLVATRDGRHRIAPPRAVVAVDSSGAGDAFNAGYLAARLAGRAPARAAPAGHELAAWTILRRGAIPPRDHEAPYRF</sequence>
<evidence type="ECO:0000313" key="6">
    <source>
        <dbReference type="Proteomes" id="UP000664914"/>
    </source>
</evidence>
<reference evidence="5" key="2">
    <citation type="submission" date="2021-04" db="EMBL/GenBank/DDBJ databases">
        <title>Isolation and genomic analysis of the ibuprofen-degrading bacterium Sphingomonas strain MPO218.</title>
        <authorList>
            <person name="Aulestia M."/>
            <person name="Flores A."/>
            <person name="Mangas E.L."/>
            <person name="Perez-Pulido A.J."/>
            <person name="Santero E."/>
            <person name="Camacho E.M."/>
        </authorList>
    </citation>
    <scope>NUCLEOTIDE SEQUENCE</scope>
    <source>
        <strain evidence="5">MPO218</strain>
    </source>
</reference>
<organism evidence="5 6">
    <name type="scientific">Rhizorhabdus wittichii</name>
    <dbReference type="NCBI Taxonomy" id="160791"/>
    <lineage>
        <taxon>Bacteria</taxon>
        <taxon>Pseudomonadati</taxon>
        <taxon>Pseudomonadota</taxon>
        <taxon>Alphaproteobacteria</taxon>
        <taxon>Sphingomonadales</taxon>
        <taxon>Sphingomonadaceae</taxon>
        <taxon>Rhizorhabdus</taxon>
    </lineage>
</organism>
<dbReference type="InterPro" id="IPR011611">
    <property type="entry name" value="PfkB_dom"/>
</dbReference>
<evidence type="ECO:0000259" key="4">
    <source>
        <dbReference type="Pfam" id="PF00294"/>
    </source>
</evidence>
<dbReference type="SUPFAM" id="SSF53613">
    <property type="entry name" value="Ribokinase-like"/>
    <property type="match status" value="1"/>
</dbReference>
<dbReference type="InterPro" id="IPR002173">
    <property type="entry name" value="Carboh/pur_kinase_PfkB_CS"/>
</dbReference>
<accession>A0A975D1B0</accession>
<evidence type="ECO:0000313" key="5">
    <source>
        <dbReference type="EMBL" id="QTH21320.1"/>
    </source>
</evidence>
<protein>
    <submittedName>
        <fullName evidence="5">Sugar kinase</fullName>
    </submittedName>
</protein>
<dbReference type="GO" id="GO:0008673">
    <property type="term" value="F:2-dehydro-3-deoxygluconokinase activity"/>
    <property type="evidence" value="ECO:0007669"/>
    <property type="project" value="TreeGrafter"/>
</dbReference>
<dbReference type="PROSITE" id="PS00584">
    <property type="entry name" value="PFKB_KINASES_2"/>
    <property type="match status" value="1"/>
</dbReference>
<name>A0A975D1B0_9SPHN</name>
<comment type="similarity">
    <text evidence="1">Belongs to the carbohydrate kinase PfkB family.</text>
</comment>
<evidence type="ECO:0000256" key="3">
    <source>
        <dbReference type="ARBA" id="ARBA00022777"/>
    </source>
</evidence>
<dbReference type="CDD" id="cd01166">
    <property type="entry name" value="KdgK"/>
    <property type="match status" value="1"/>
</dbReference>
<gene>
    <name evidence="5" type="ORF">HRJ34_23870</name>
</gene>
<keyword evidence="2" id="KW-0808">Transferase</keyword>
<dbReference type="GO" id="GO:0006974">
    <property type="term" value="P:DNA damage response"/>
    <property type="evidence" value="ECO:0007669"/>
    <property type="project" value="TreeGrafter"/>
</dbReference>
<feature type="domain" description="Carbohydrate kinase PfkB" evidence="4">
    <location>
        <begin position="4"/>
        <end position="300"/>
    </location>
</feature>
<dbReference type="Gene3D" id="3.40.1190.20">
    <property type="match status" value="1"/>
</dbReference>
<proteinExistence type="inferred from homology"/>
<evidence type="ECO:0000256" key="1">
    <source>
        <dbReference type="ARBA" id="ARBA00010688"/>
    </source>
</evidence>
<dbReference type="RefSeq" id="WP_208632645.1">
    <property type="nucleotide sequence ID" value="NZ_CP059319.1"/>
</dbReference>
<dbReference type="GO" id="GO:0019698">
    <property type="term" value="P:D-galacturonate catabolic process"/>
    <property type="evidence" value="ECO:0007669"/>
    <property type="project" value="TreeGrafter"/>
</dbReference>
<dbReference type="GO" id="GO:0042840">
    <property type="term" value="P:D-glucuronate catabolic process"/>
    <property type="evidence" value="ECO:0007669"/>
    <property type="project" value="TreeGrafter"/>
</dbReference>
<dbReference type="Pfam" id="PF00294">
    <property type="entry name" value="PfkB"/>
    <property type="match status" value="1"/>
</dbReference>
<dbReference type="EMBL" id="CP059319">
    <property type="protein sequence ID" value="QTH21320.1"/>
    <property type="molecule type" value="Genomic_DNA"/>
</dbReference>